<reference evidence="1 2" key="1">
    <citation type="journal article" date="2016" name="Mol. Biol. Evol.">
        <title>Comparative Genomics of Early-Diverging Mushroom-Forming Fungi Provides Insights into the Origins of Lignocellulose Decay Capabilities.</title>
        <authorList>
            <person name="Nagy L.G."/>
            <person name="Riley R."/>
            <person name="Tritt A."/>
            <person name="Adam C."/>
            <person name="Daum C."/>
            <person name="Floudas D."/>
            <person name="Sun H."/>
            <person name="Yadav J.S."/>
            <person name="Pangilinan J."/>
            <person name="Larsson K.H."/>
            <person name="Matsuura K."/>
            <person name="Barry K."/>
            <person name="Labutti K."/>
            <person name="Kuo R."/>
            <person name="Ohm R.A."/>
            <person name="Bhattacharya S.S."/>
            <person name="Shirouzu T."/>
            <person name="Yoshinaga Y."/>
            <person name="Martin F.M."/>
            <person name="Grigoriev I.V."/>
            <person name="Hibbett D.S."/>
        </authorList>
    </citation>
    <scope>NUCLEOTIDE SEQUENCE [LARGE SCALE GENOMIC DNA]</scope>
    <source>
        <strain evidence="1 2">L-15889</strain>
    </source>
</reference>
<evidence type="ECO:0000313" key="2">
    <source>
        <dbReference type="Proteomes" id="UP000076727"/>
    </source>
</evidence>
<evidence type="ECO:0000313" key="1">
    <source>
        <dbReference type="EMBL" id="KZT72397.1"/>
    </source>
</evidence>
<gene>
    <name evidence="1" type="ORF">DAEQUDRAFT_34079</name>
</gene>
<name>A0A165SRV8_9APHY</name>
<protein>
    <recommendedName>
        <fullName evidence="3">F-box domain-containing protein</fullName>
    </recommendedName>
</protein>
<dbReference type="AlphaFoldDB" id="A0A165SRV8"/>
<organism evidence="1 2">
    <name type="scientific">Daedalea quercina L-15889</name>
    <dbReference type="NCBI Taxonomy" id="1314783"/>
    <lineage>
        <taxon>Eukaryota</taxon>
        <taxon>Fungi</taxon>
        <taxon>Dikarya</taxon>
        <taxon>Basidiomycota</taxon>
        <taxon>Agaricomycotina</taxon>
        <taxon>Agaricomycetes</taxon>
        <taxon>Polyporales</taxon>
        <taxon>Fomitopsis</taxon>
    </lineage>
</organism>
<accession>A0A165SRV8</accession>
<keyword evidence="2" id="KW-1185">Reference proteome</keyword>
<proteinExistence type="predicted"/>
<dbReference type="OrthoDB" id="2791293at2759"/>
<dbReference type="Proteomes" id="UP000076727">
    <property type="component" value="Unassembled WGS sequence"/>
</dbReference>
<sequence>MKQHREELDLPTIPPELHEEIIDFVWNDQSTLGVCSLVSRAWLPTARSHKFHTVHLYSQPRRNQFDELLCSPLVDSHNLVHYVRALHLGVHSKDGVDFQLQAVEYAPDIDIWHDRWLFRLLPRFTELDTLRIEHIWWDVFFFSIDRFLSYTRKSSCARLSTIVHPSSCTGATQVRHHCMRDRRAFRA</sequence>
<evidence type="ECO:0008006" key="3">
    <source>
        <dbReference type="Google" id="ProtNLM"/>
    </source>
</evidence>
<dbReference type="EMBL" id="KV429041">
    <property type="protein sequence ID" value="KZT72397.1"/>
    <property type="molecule type" value="Genomic_DNA"/>
</dbReference>